<name>A0ABU8VGD8_9BURK</name>
<comment type="caution">
    <text evidence="1">The sequence shown here is derived from an EMBL/GenBank/DDBJ whole genome shotgun (WGS) entry which is preliminary data.</text>
</comment>
<keyword evidence="2" id="KW-1185">Reference proteome</keyword>
<evidence type="ECO:0000313" key="2">
    <source>
        <dbReference type="Proteomes" id="UP001365846"/>
    </source>
</evidence>
<proteinExistence type="predicted"/>
<dbReference type="Proteomes" id="UP001365846">
    <property type="component" value="Unassembled WGS sequence"/>
</dbReference>
<sequence>MRLVIAMAVLVCPQVEAIASKRIKPRTVIAVQISEAGKSEDEGAWETRECEAFRPTKDEVKRFFLKAYPVPEKMGLHDRYSPCYAKGSIEFSDNTRGRWKIRSSGIGVLVFDTGDRVNMFYRDYRWKDPFACSYGLSDEGEC</sequence>
<dbReference type="EMBL" id="JBBKZU010000005">
    <property type="protein sequence ID" value="MEJ8812222.1"/>
    <property type="molecule type" value="Genomic_DNA"/>
</dbReference>
<accession>A0ABU8VGD8</accession>
<organism evidence="1 2">
    <name type="scientific">Variovorax ureilyticus</name>
    <dbReference type="NCBI Taxonomy" id="1836198"/>
    <lineage>
        <taxon>Bacteria</taxon>
        <taxon>Pseudomonadati</taxon>
        <taxon>Pseudomonadota</taxon>
        <taxon>Betaproteobacteria</taxon>
        <taxon>Burkholderiales</taxon>
        <taxon>Comamonadaceae</taxon>
        <taxon>Variovorax</taxon>
    </lineage>
</organism>
<gene>
    <name evidence="1" type="ORF">WKW77_14155</name>
</gene>
<evidence type="ECO:0000313" key="1">
    <source>
        <dbReference type="EMBL" id="MEJ8812222.1"/>
    </source>
</evidence>
<protein>
    <submittedName>
        <fullName evidence="1">Uncharacterized protein</fullName>
    </submittedName>
</protein>
<dbReference type="RefSeq" id="WP_340357476.1">
    <property type="nucleotide sequence ID" value="NZ_JBBKZU010000005.1"/>
</dbReference>
<reference evidence="1 2" key="1">
    <citation type="submission" date="2024-03" db="EMBL/GenBank/DDBJ databases">
        <title>Novel species of the genus Variovorax.</title>
        <authorList>
            <person name="Liu Q."/>
            <person name="Xin Y.-H."/>
        </authorList>
    </citation>
    <scope>NUCLEOTIDE SEQUENCE [LARGE SCALE GENOMIC DNA]</scope>
    <source>
        <strain evidence="1 2">KACC 18899</strain>
    </source>
</reference>